<name>A0A0C1ZC33_9BACT</name>
<proteinExistence type="predicted"/>
<dbReference type="Proteomes" id="UP000031599">
    <property type="component" value="Unassembled WGS sequence"/>
</dbReference>
<evidence type="ECO:0000313" key="3">
    <source>
        <dbReference type="Proteomes" id="UP000031599"/>
    </source>
</evidence>
<dbReference type="EMBL" id="JMCC02000058">
    <property type="protein sequence ID" value="KIG15254.1"/>
    <property type="molecule type" value="Genomic_DNA"/>
</dbReference>
<comment type="caution">
    <text evidence="2">The sequence shown here is derived from an EMBL/GenBank/DDBJ whole genome shotgun (WGS) entry which is preliminary data.</text>
</comment>
<dbReference type="RefSeq" id="WP_153258382.1">
    <property type="nucleotide sequence ID" value="NZ_JMCC02000058.1"/>
</dbReference>
<evidence type="ECO:0000256" key="1">
    <source>
        <dbReference type="SAM" id="MobiDB-lite"/>
    </source>
</evidence>
<evidence type="ECO:0000313" key="2">
    <source>
        <dbReference type="EMBL" id="KIG15254.1"/>
    </source>
</evidence>
<protein>
    <submittedName>
        <fullName evidence="2">Uncharacterized protein</fullName>
    </submittedName>
</protein>
<reference evidence="2 3" key="1">
    <citation type="submission" date="2014-12" db="EMBL/GenBank/DDBJ databases">
        <title>Genome assembly of Enhygromyxa salina DSM 15201.</title>
        <authorList>
            <person name="Sharma G."/>
            <person name="Subramanian S."/>
        </authorList>
    </citation>
    <scope>NUCLEOTIDE SEQUENCE [LARGE SCALE GENOMIC DNA]</scope>
    <source>
        <strain evidence="2 3">DSM 15201</strain>
    </source>
</reference>
<feature type="region of interest" description="Disordered" evidence="1">
    <location>
        <begin position="1"/>
        <end position="28"/>
    </location>
</feature>
<organism evidence="2 3">
    <name type="scientific">Enhygromyxa salina</name>
    <dbReference type="NCBI Taxonomy" id="215803"/>
    <lineage>
        <taxon>Bacteria</taxon>
        <taxon>Pseudomonadati</taxon>
        <taxon>Myxococcota</taxon>
        <taxon>Polyangia</taxon>
        <taxon>Nannocystales</taxon>
        <taxon>Nannocystaceae</taxon>
        <taxon>Enhygromyxa</taxon>
    </lineage>
</organism>
<gene>
    <name evidence="2" type="ORF">DB30_05798</name>
</gene>
<accession>A0A0C1ZC33</accession>
<dbReference type="AlphaFoldDB" id="A0A0C1ZC33"/>
<feature type="compositionally biased region" description="Basic and acidic residues" evidence="1">
    <location>
        <begin position="1"/>
        <end position="13"/>
    </location>
</feature>
<sequence length="46" mass="4882">MADKDQAQAREELEVWPGPVPGGDEADRVERGGQLNALLGDSCCTP</sequence>